<dbReference type="Gene3D" id="3.20.20.70">
    <property type="entry name" value="Aldolase class I"/>
    <property type="match status" value="1"/>
</dbReference>
<evidence type="ECO:0000313" key="5">
    <source>
        <dbReference type="Proteomes" id="UP001596109"/>
    </source>
</evidence>
<name>A0ABW0TPF8_9BACL</name>
<dbReference type="PANTHER" id="PTHR20857">
    <property type="entry name" value="THIAMINE-PHOSPHATE PYROPHOSPHORYLASE"/>
    <property type="match status" value="1"/>
</dbReference>
<keyword evidence="5" id="KW-1185">Reference proteome</keyword>
<dbReference type="InterPro" id="IPR013785">
    <property type="entry name" value="Aldolase_TIM"/>
</dbReference>
<sequence>MRLIAVTNNQMTAERLIDTLLAIESSIDAVILREKSKTDAEVINLIEQLKESRFDASKIIVHGRADIAAMTGMDKVQLPGHGAPLPLVKQQFPALSFGRSVHSFEEAEAAYTAGAEWLLYGHVFATDSKEGLPPRGTEELFQIVESQPIPVYAIGGIQPKHLPALKQAGVAGVAVMSSIFGHDNPRKAADGYREVQNVTRG</sequence>
<evidence type="ECO:0000313" key="4">
    <source>
        <dbReference type="EMBL" id="MFC5590808.1"/>
    </source>
</evidence>
<accession>A0ABW0TPF8</accession>
<protein>
    <submittedName>
        <fullName evidence="4">Thiamine phosphate synthase</fullName>
    </submittedName>
</protein>
<organism evidence="4 5">
    <name type="scientific">Sporosarcina soli</name>
    <dbReference type="NCBI Taxonomy" id="334736"/>
    <lineage>
        <taxon>Bacteria</taxon>
        <taxon>Bacillati</taxon>
        <taxon>Bacillota</taxon>
        <taxon>Bacilli</taxon>
        <taxon>Bacillales</taxon>
        <taxon>Caryophanaceae</taxon>
        <taxon>Sporosarcina</taxon>
    </lineage>
</organism>
<evidence type="ECO:0000256" key="1">
    <source>
        <dbReference type="ARBA" id="ARBA00004948"/>
    </source>
</evidence>
<comment type="caution">
    <text evidence="4">The sequence shown here is derived from an EMBL/GenBank/DDBJ whole genome shotgun (WGS) entry which is preliminary data.</text>
</comment>
<dbReference type="EMBL" id="JBHSNO010000009">
    <property type="protein sequence ID" value="MFC5590808.1"/>
    <property type="molecule type" value="Genomic_DNA"/>
</dbReference>
<proteinExistence type="predicted"/>
<gene>
    <name evidence="4" type="ORF">ACFPRA_18055</name>
</gene>
<dbReference type="Proteomes" id="UP001596109">
    <property type="component" value="Unassembled WGS sequence"/>
</dbReference>
<evidence type="ECO:0000256" key="2">
    <source>
        <dbReference type="ARBA" id="ARBA00022977"/>
    </source>
</evidence>
<dbReference type="Pfam" id="PF02581">
    <property type="entry name" value="TMP-TENI"/>
    <property type="match status" value="1"/>
</dbReference>
<evidence type="ECO:0000259" key="3">
    <source>
        <dbReference type="Pfam" id="PF02581"/>
    </source>
</evidence>
<dbReference type="InterPro" id="IPR022998">
    <property type="entry name" value="ThiamineP_synth_TenI"/>
</dbReference>
<reference evidence="5" key="1">
    <citation type="journal article" date="2019" name="Int. J. Syst. Evol. Microbiol.">
        <title>The Global Catalogue of Microorganisms (GCM) 10K type strain sequencing project: providing services to taxonomists for standard genome sequencing and annotation.</title>
        <authorList>
            <consortium name="The Broad Institute Genomics Platform"/>
            <consortium name="The Broad Institute Genome Sequencing Center for Infectious Disease"/>
            <person name="Wu L."/>
            <person name="Ma J."/>
        </authorList>
    </citation>
    <scope>NUCLEOTIDE SEQUENCE [LARGE SCALE GENOMIC DNA]</scope>
    <source>
        <strain evidence="5">CGMCC 4.1434</strain>
    </source>
</reference>
<feature type="domain" description="Thiamine phosphate synthase/TenI" evidence="3">
    <location>
        <begin position="3"/>
        <end position="179"/>
    </location>
</feature>
<dbReference type="SUPFAM" id="SSF51391">
    <property type="entry name" value="Thiamin phosphate synthase"/>
    <property type="match status" value="1"/>
</dbReference>
<dbReference type="CDD" id="cd00564">
    <property type="entry name" value="TMP_TenI"/>
    <property type="match status" value="1"/>
</dbReference>
<dbReference type="RefSeq" id="WP_381437804.1">
    <property type="nucleotide sequence ID" value="NZ_JBHSNO010000009.1"/>
</dbReference>
<keyword evidence="2" id="KW-0784">Thiamine biosynthesis</keyword>
<comment type="pathway">
    <text evidence="1">Cofactor biosynthesis; thiamine diphosphate biosynthesis.</text>
</comment>
<dbReference type="InterPro" id="IPR036206">
    <property type="entry name" value="ThiamineP_synth_sf"/>
</dbReference>
<dbReference type="PANTHER" id="PTHR20857:SF22">
    <property type="entry name" value="THIAZOLE TAUTOMERASE"/>
    <property type="match status" value="1"/>
</dbReference>